<accession>A0AAV7NPV9</accession>
<dbReference type="AlphaFoldDB" id="A0AAV7NPV9"/>
<evidence type="ECO:0000313" key="3">
    <source>
        <dbReference type="Proteomes" id="UP001066276"/>
    </source>
</evidence>
<reference evidence="2" key="1">
    <citation type="journal article" date="2022" name="bioRxiv">
        <title>Sequencing and chromosome-scale assembly of the giantPleurodeles waltlgenome.</title>
        <authorList>
            <person name="Brown T."/>
            <person name="Elewa A."/>
            <person name="Iarovenko S."/>
            <person name="Subramanian E."/>
            <person name="Araus A.J."/>
            <person name="Petzold A."/>
            <person name="Susuki M."/>
            <person name="Suzuki K.-i.T."/>
            <person name="Hayashi T."/>
            <person name="Toyoda A."/>
            <person name="Oliveira C."/>
            <person name="Osipova E."/>
            <person name="Leigh N.D."/>
            <person name="Simon A."/>
            <person name="Yun M.H."/>
        </authorList>
    </citation>
    <scope>NUCLEOTIDE SEQUENCE</scope>
    <source>
        <strain evidence="2">20211129_DDA</strain>
        <tissue evidence="2">Liver</tissue>
    </source>
</reference>
<dbReference type="EMBL" id="JANPWB010000012">
    <property type="protein sequence ID" value="KAJ1114830.1"/>
    <property type="molecule type" value="Genomic_DNA"/>
</dbReference>
<keyword evidence="3" id="KW-1185">Reference proteome</keyword>
<organism evidence="2 3">
    <name type="scientific">Pleurodeles waltl</name>
    <name type="common">Iberian ribbed newt</name>
    <dbReference type="NCBI Taxonomy" id="8319"/>
    <lineage>
        <taxon>Eukaryota</taxon>
        <taxon>Metazoa</taxon>
        <taxon>Chordata</taxon>
        <taxon>Craniata</taxon>
        <taxon>Vertebrata</taxon>
        <taxon>Euteleostomi</taxon>
        <taxon>Amphibia</taxon>
        <taxon>Batrachia</taxon>
        <taxon>Caudata</taxon>
        <taxon>Salamandroidea</taxon>
        <taxon>Salamandridae</taxon>
        <taxon>Pleurodelinae</taxon>
        <taxon>Pleurodeles</taxon>
    </lineage>
</organism>
<proteinExistence type="predicted"/>
<sequence length="112" mass="11696">MRGVILRAEWSCRTPVGQVPLSSWPPRSPQCGEAKQPPQHPPLLPPPGWRSPLAALAAGHGPRPPSSSCTTRPPGRHGAFVLPQPRPAAPGSPSTVAGRGPADLLHQLPVQA</sequence>
<evidence type="ECO:0000313" key="2">
    <source>
        <dbReference type="EMBL" id="KAJ1114830.1"/>
    </source>
</evidence>
<evidence type="ECO:0000256" key="1">
    <source>
        <dbReference type="SAM" id="MobiDB-lite"/>
    </source>
</evidence>
<name>A0AAV7NPV9_PLEWA</name>
<feature type="region of interest" description="Disordered" evidence="1">
    <location>
        <begin position="16"/>
        <end position="102"/>
    </location>
</feature>
<gene>
    <name evidence="2" type="ORF">NDU88_003061</name>
</gene>
<dbReference type="Proteomes" id="UP001066276">
    <property type="component" value="Chromosome 8"/>
</dbReference>
<protein>
    <submittedName>
        <fullName evidence="2">Uncharacterized protein</fullName>
    </submittedName>
</protein>
<feature type="compositionally biased region" description="Pro residues" evidence="1">
    <location>
        <begin position="38"/>
        <end position="49"/>
    </location>
</feature>
<comment type="caution">
    <text evidence="2">The sequence shown here is derived from an EMBL/GenBank/DDBJ whole genome shotgun (WGS) entry which is preliminary data.</text>
</comment>